<accession>A0A5C8LU09</accession>
<dbReference type="Proteomes" id="UP000321814">
    <property type="component" value="Unassembled WGS sequence"/>
</dbReference>
<keyword evidence="1" id="KW-0472">Membrane</keyword>
<evidence type="ECO:0000313" key="3">
    <source>
        <dbReference type="Proteomes" id="UP000321814"/>
    </source>
</evidence>
<sequence>MNELTFQQVQDVNGGIGPFAAAAAVAGAIVLAGIVSGYLDHISQH</sequence>
<keyword evidence="3" id="KW-1185">Reference proteome</keyword>
<keyword evidence="1" id="KW-1133">Transmembrane helix</keyword>
<gene>
    <name evidence="2" type="ORF">FU839_11885</name>
</gene>
<dbReference type="InterPro" id="IPR023991">
    <property type="entry name" value="Bacteriocin_IIb_lactobn/cerein"/>
</dbReference>
<dbReference type="NCBIfam" id="TIGR03949">
    <property type="entry name" value="bact_IIb_cerein"/>
    <property type="match status" value="1"/>
</dbReference>
<dbReference type="RefSeq" id="WP_082335710.1">
    <property type="nucleotide sequence ID" value="NZ_BAAAGC010000009.1"/>
</dbReference>
<feature type="transmembrane region" description="Helical" evidence="1">
    <location>
        <begin position="20"/>
        <end position="39"/>
    </location>
</feature>
<evidence type="ECO:0000313" key="2">
    <source>
        <dbReference type="EMBL" id="TXK80227.1"/>
    </source>
</evidence>
<organism evidence="2 3">
    <name type="scientific">Rheinheimera tangshanensis</name>
    <dbReference type="NCBI Taxonomy" id="400153"/>
    <lineage>
        <taxon>Bacteria</taxon>
        <taxon>Pseudomonadati</taxon>
        <taxon>Pseudomonadota</taxon>
        <taxon>Gammaproteobacteria</taxon>
        <taxon>Chromatiales</taxon>
        <taxon>Chromatiaceae</taxon>
        <taxon>Rheinheimera</taxon>
    </lineage>
</organism>
<keyword evidence="1" id="KW-0812">Transmembrane</keyword>
<reference evidence="2 3" key="1">
    <citation type="submission" date="2019-08" db="EMBL/GenBank/DDBJ databases">
        <title>Draft genome analysis of Rheinheimera tangshanensis isolated from the roots of fresh rice plants (Oryza sativa).</title>
        <authorList>
            <person name="Yu Q."/>
            <person name="Qi Y."/>
            <person name="Zhang H."/>
            <person name="Pu J."/>
        </authorList>
    </citation>
    <scope>NUCLEOTIDE SEQUENCE [LARGE SCALE GENOMIC DNA]</scope>
    <source>
        <strain evidence="2 3">JA3-B52</strain>
    </source>
</reference>
<protein>
    <submittedName>
        <fullName evidence="2">Class IIb bacteriocin, lactobin A/cerein 7B family</fullName>
    </submittedName>
</protein>
<dbReference type="AlphaFoldDB" id="A0A5C8LU09"/>
<name>A0A5C8LU09_9GAMM</name>
<proteinExistence type="predicted"/>
<evidence type="ECO:0000256" key="1">
    <source>
        <dbReference type="SAM" id="Phobius"/>
    </source>
</evidence>
<comment type="caution">
    <text evidence="2">The sequence shown here is derived from an EMBL/GenBank/DDBJ whole genome shotgun (WGS) entry which is preliminary data.</text>
</comment>
<dbReference type="EMBL" id="VRLR01000007">
    <property type="protein sequence ID" value="TXK80227.1"/>
    <property type="molecule type" value="Genomic_DNA"/>
</dbReference>